<proteinExistence type="predicted"/>
<evidence type="ECO:0000313" key="2">
    <source>
        <dbReference type="Proteomes" id="UP000250462"/>
    </source>
</evidence>
<dbReference type="RefSeq" id="WP_112260546.1">
    <property type="nucleotide sequence ID" value="NZ_QMIG01000050.1"/>
</dbReference>
<evidence type="ECO:0008006" key="3">
    <source>
        <dbReference type="Google" id="ProtNLM"/>
    </source>
</evidence>
<accession>A0A329QAH0</accession>
<keyword evidence="2" id="KW-1185">Reference proteome</keyword>
<gene>
    <name evidence="1" type="ORF">DPM12_22255</name>
</gene>
<dbReference type="AlphaFoldDB" id="A0A329QAH0"/>
<dbReference type="EMBL" id="QMIG01000050">
    <property type="protein sequence ID" value="RAW09217.1"/>
    <property type="molecule type" value="Genomic_DNA"/>
</dbReference>
<protein>
    <recommendedName>
        <fullName evidence="3">ESX secretion-associated protein EspG</fullName>
    </recommendedName>
</protein>
<evidence type="ECO:0000313" key="1">
    <source>
        <dbReference type="EMBL" id="RAW09217.1"/>
    </source>
</evidence>
<comment type="caution">
    <text evidence="1">The sequence shown here is derived from an EMBL/GenBank/DDBJ whole genome shotgun (WGS) entry which is preliminary data.</text>
</comment>
<dbReference type="Proteomes" id="UP000250462">
    <property type="component" value="Unassembled WGS sequence"/>
</dbReference>
<name>A0A329QAH0_9ACTN</name>
<sequence length="272" mass="30428">MKPPHRSPLDLDHEEQQARLAELRARFDHNTGRLWLTPDGLKLWLDASVETHPLSRLDASSRTEAERLHAHGLLTEDGDVPENARPAVEAVRNALCTFDIEAAVGPAPRHFRAWIGHECAVLFRSDPPWAGVEPTAEAMASHQTPPGQRRELRIVPRDWPPVAAARWVMLTPRRVFEPLTLTVPAELFHRRLVDHTTPPPDDAHPRLVEIWNEPMFTWGLTVSPTTDTVLVLDAGNAGHRQVVADGEQVVLHALPSLALWNGIVDMLERALN</sequence>
<reference evidence="1 2" key="1">
    <citation type="submission" date="2018-06" db="EMBL/GenBank/DDBJ databases">
        <title>Phytoactinopolyspora halophila sp. nov., a novel halophilic actinomycete isolated from a saline soil in China.</title>
        <authorList>
            <person name="Tang S.-K."/>
        </authorList>
    </citation>
    <scope>NUCLEOTIDE SEQUENCE [LARGE SCALE GENOMIC DNA]</scope>
    <source>
        <strain evidence="1 2">YIM 96934</strain>
    </source>
</reference>
<organism evidence="1 2">
    <name type="scientific">Phytoactinopolyspora halophila</name>
    <dbReference type="NCBI Taxonomy" id="1981511"/>
    <lineage>
        <taxon>Bacteria</taxon>
        <taxon>Bacillati</taxon>
        <taxon>Actinomycetota</taxon>
        <taxon>Actinomycetes</taxon>
        <taxon>Jiangellales</taxon>
        <taxon>Jiangellaceae</taxon>
        <taxon>Phytoactinopolyspora</taxon>
    </lineage>
</organism>
<dbReference type="OrthoDB" id="4863923at2"/>